<evidence type="ECO:0000313" key="2">
    <source>
        <dbReference type="Proteomes" id="UP000276953"/>
    </source>
</evidence>
<organism evidence="1 2">
    <name type="scientific">Chryseobacterium arthrosphaerae</name>
    <dbReference type="NCBI Taxonomy" id="651561"/>
    <lineage>
        <taxon>Bacteria</taxon>
        <taxon>Pseudomonadati</taxon>
        <taxon>Bacteroidota</taxon>
        <taxon>Flavobacteriia</taxon>
        <taxon>Flavobacteriales</taxon>
        <taxon>Weeksellaceae</taxon>
        <taxon>Chryseobacterium group</taxon>
        <taxon>Chryseobacterium</taxon>
    </lineage>
</organism>
<evidence type="ECO:0000313" key="1">
    <source>
        <dbReference type="EMBL" id="RTZ49343.1"/>
    </source>
</evidence>
<reference evidence="1 2" key="1">
    <citation type="submission" date="2018-12" db="EMBL/GenBank/DDBJ databases">
        <title>Draft Genome Sequence of Chryseobacterium arthrosphaerae strain ED882-96 Isolated from the Blood of a Patient with Liver Cirrhosis in Taiwan.</title>
        <authorList>
            <person name="Lin J.-N."/>
            <person name="Lai C.-H."/>
            <person name="Yang C.-H."/>
            <person name="Huang Y.-H."/>
        </authorList>
    </citation>
    <scope>NUCLEOTIDE SEQUENCE [LARGE SCALE GENOMIC DNA]</scope>
    <source>
        <strain evidence="1 2">ED882-96</strain>
    </source>
</reference>
<dbReference type="AlphaFoldDB" id="A0A432DYK5"/>
<proteinExistence type="predicted"/>
<dbReference type="Proteomes" id="UP000276953">
    <property type="component" value="Unassembled WGS sequence"/>
</dbReference>
<comment type="caution">
    <text evidence="1">The sequence shown here is derived from an EMBL/GenBank/DDBJ whole genome shotgun (WGS) entry which is preliminary data.</text>
</comment>
<accession>A0A432DYK5</accession>
<name>A0A432DYK5_9FLAO</name>
<gene>
    <name evidence="1" type="ORF">EJ377_01395</name>
</gene>
<sequence length="204" mass="22796">MIKVLYTGEYNADGTPKRAINEAIDRSSTQIRISSVVLIPDSLIKYRFKHCRSFPERSVLISSIYGSAGYLNRLTGRGNNVDVDYWTEENPDVRYPKPGGLLSGDNPKYASTLALFDASFVKIRTITLGYNFNKNALSSLGVSNLRLYVTVQNPFVFGSPYYRHSGMDPEPNSRGNENQAVNSYKANQLIIGTNNPSTRNYMMG</sequence>
<dbReference type="EMBL" id="RYFC01000001">
    <property type="protein sequence ID" value="RTZ49343.1"/>
    <property type="molecule type" value="Genomic_DNA"/>
</dbReference>
<protein>
    <submittedName>
        <fullName evidence="1">Uncharacterized protein</fullName>
    </submittedName>
</protein>